<organism evidence="1 2">
    <name type="scientific">Dentiscutata heterogama</name>
    <dbReference type="NCBI Taxonomy" id="1316150"/>
    <lineage>
        <taxon>Eukaryota</taxon>
        <taxon>Fungi</taxon>
        <taxon>Fungi incertae sedis</taxon>
        <taxon>Mucoromycota</taxon>
        <taxon>Glomeromycotina</taxon>
        <taxon>Glomeromycetes</taxon>
        <taxon>Diversisporales</taxon>
        <taxon>Gigasporaceae</taxon>
        <taxon>Dentiscutata</taxon>
    </lineage>
</organism>
<evidence type="ECO:0000313" key="1">
    <source>
        <dbReference type="EMBL" id="CAG8575380.1"/>
    </source>
</evidence>
<reference evidence="1" key="1">
    <citation type="submission" date="2021-06" db="EMBL/GenBank/DDBJ databases">
        <authorList>
            <person name="Kallberg Y."/>
            <person name="Tangrot J."/>
            <person name="Rosling A."/>
        </authorList>
    </citation>
    <scope>NUCLEOTIDE SEQUENCE</scope>
    <source>
        <strain evidence="1">IL203A</strain>
    </source>
</reference>
<dbReference type="EMBL" id="CAJVPU010007668">
    <property type="protein sequence ID" value="CAG8575380.1"/>
    <property type="molecule type" value="Genomic_DNA"/>
</dbReference>
<evidence type="ECO:0000313" key="2">
    <source>
        <dbReference type="Proteomes" id="UP000789702"/>
    </source>
</evidence>
<proteinExistence type="predicted"/>
<protein>
    <submittedName>
        <fullName evidence="1">5613_t:CDS:1</fullName>
    </submittedName>
</protein>
<keyword evidence="2" id="KW-1185">Reference proteome</keyword>
<feature type="non-terminal residue" evidence="1">
    <location>
        <position position="1"/>
    </location>
</feature>
<accession>A0ACA9MCY6</accession>
<gene>
    <name evidence="1" type="ORF">DHETER_LOCUS6242</name>
</gene>
<dbReference type="Proteomes" id="UP000789702">
    <property type="component" value="Unassembled WGS sequence"/>
</dbReference>
<comment type="caution">
    <text evidence="1">The sequence shown here is derived from an EMBL/GenBank/DDBJ whole genome shotgun (WGS) entry which is preliminary data.</text>
</comment>
<sequence>IMLSIYDIIVDITALVPDDVEVTPPPFDESHDLVTAVSIMQPLLARAIQLRNRIETLVYTYYLGMLFAHATSD</sequence>
<name>A0ACA9MCY6_9GLOM</name>